<dbReference type="Pfam" id="PF04003">
    <property type="entry name" value="Utp12"/>
    <property type="match status" value="1"/>
</dbReference>
<dbReference type="PANTHER" id="PTHR19853">
    <property type="entry name" value="WD REPEAT CONTAINING PROTEIN 3 WDR3"/>
    <property type="match status" value="1"/>
</dbReference>
<dbReference type="EMBL" id="HBUF01032467">
    <property type="protein sequence ID" value="CAG6615289.1"/>
    <property type="molecule type" value="Transcribed_RNA"/>
</dbReference>
<dbReference type="SMART" id="SM00320">
    <property type="entry name" value="WD40"/>
    <property type="match status" value="11"/>
</dbReference>
<dbReference type="InterPro" id="IPR051570">
    <property type="entry name" value="TBC1_cilium_biogenesis"/>
</dbReference>
<dbReference type="FunFam" id="2.130.10.10:FF:000157">
    <property type="entry name" value="WD repeat domain 3"/>
    <property type="match status" value="1"/>
</dbReference>
<dbReference type="CDD" id="cd00200">
    <property type="entry name" value="WD40"/>
    <property type="match status" value="1"/>
</dbReference>
<evidence type="ECO:0000259" key="6">
    <source>
        <dbReference type="Pfam" id="PF04003"/>
    </source>
</evidence>
<dbReference type="Gene3D" id="2.130.10.10">
    <property type="entry name" value="YVTN repeat-like/Quinoprotein amine dehydrogenase"/>
    <property type="match status" value="3"/>
</dbReference>
<dbReference type="GO" id="GO:0030515">
    <property type="term" value="F:snoRNA binding"/>
    <property type="evidence" value="ECO:0007669"/>
    <property type="project" value="TreeGrafter"/>
</dbReference>
<keyword evidence="1 4" id="KW-0853">WD repeat</keyword>
<feature type="repeat" description="WD" evidence="4">
    <location>
        <begin position="409"/>
        <end position="449"/>
    </location>
</feature>
<name>A0A8D8LZD4_9HEMI</name>
<accession>A0A8D8LZD4</accession>
<evidence type="ECO:0000256" key="2">
    <source>
        <dbReference type="ARBA" id="ARBA00022737"/>
    </source>
</evidence>
<dbReference type="PRINTS" id="PR00320">
    <property type="entry name" value="GPROTEINBRPT"/>
</dbReference>
<feature type="domain" description="Small-subunit processome Utp12" evidence="6">
    <location>
        <begin position="810"/>
        <end position="912"/>
    </location>
</feature>
<dbReference type="EMBL" id="HBUF01032466">
    <property type="protein sequence ID" value="CAG6615288.1"/>
    <property type="molecule type" value="Transcribed_RNA"/>
</dbReference>
<evidence type="ECO:0000256" key="4">
    <source>
        <dbReference type="PROSITE-ProRule" id="PRU00221"/>
    </source>
</evidence>
<keyword evidence="2" id="KW-0677">Repeat</keyword>
<sequence length="951" mass="105527">MGLTKQYLRYVHDGSFNIIANPNCNVVFVTLKNQEGRFLAAGASEDVVVWDLRLAEKALVLPGEKHEVCQLSPINDNNQLAVAYADGSLKTFDLESTDVISVFTGHKSNITVIQYDNVGHRLATGSKDTDIVLWDVVAECGLHRLSGHKGMITGIQFMSQPGHHYLVSSAKDTFVKIWDADTGDCFKTMAAHLTEVWGVCVMQQDGYLVSGSNDAELKVWNVRDRSETDLEDKDKLSEQLNQLLISEDEPDLTSPLHCDKAGSILRTGKGRVHTMLNDKQNQILCCHGNNNVVDLFYFCTKEESDTRWRKRLRKLKKKEAKKLSEDPMEVDEDSQASIKGKPELTDVVKRLPAIKADSKTGKIKSIDIIQGGGGELRVALLLNNNSLELHSLSVGGSTDSLRHLRSIQSQGHHSEVRALAFSSDNLAIVSACGSQIKIWNRHSLSCLRTIDTGCYALCVCFVPGDRHVLVGGKDGRLLIVDIGAGQVLEEIPAHTEELWSVAMLPDQIQVVTGGGDKSVKLWQLELLSINKKGDEEASESGGGGLHKVLSLLHTRTLKLEETVLCARVSPDSKLLAVSLLDTTVKIFFLDTFKFFISLYGHKLPVLCLDMSYDSTLIATGSTDRCVKIWGLDYGDCHKSLLAHEDSVTGLAFVPKTHHFFTASKDGRVKQWDGDNFERIVTLHGHNGEAHCLAVSPSGQHIVSSGSDRTIRLYSRTEEVLVLEDERETERGEQEEESLATGDVSHTAGRKQLNLASRKTVTAETAAELLMECLSTIAEYELECKEYAVGGKPAPPLPPIMKALKVTSSRDYLMTVLGRIRSTELEEVLLVLSLDQVTELLIHLVCLLEAAHHRTELVIRVAVFLVRIHHGPLTASKQLLPVLSKLERLASQRVDEIRDVVGYNLHTMYFLQRELEEKESVQMFLDATLEKRTKDKKKRKRESAKKIAIIAM</sequence>
<dbReference type="InterPro" id="IPR007148">
    <property type="entry name" value="SSU_processome_Utp12"/>
</dbReference>
<dbReference type="SUPFAM" id="SSF50978">
    <property type="entry name" value="WD40 repeat-like"/>
    <property type="match status" value="2"/>
</dbReference>
<feature type="repeat" description="WD" evidence="4">
    <location>
        <begin position="145"/>
        <end position="188"/>
    </location>
</feature>
<feature type="repeat" description="WD" evidence="4">
    <location>
        <begin position="682"/>
        <end position="714"/>
    </location>
</feature>
<dbReference type="PROSITE" id="PS50082">
    <property type="entry name" value="WD_REPEATS_2"/>
    <property type="match status" value="8"/>
</dbReference>
<evidence type="ECO:0000256" key="3">
    <source>
        <dbReference type="ARBA" id="ARBA00038229"/>
    </source>
</evidence>
<proteinExistence type="inferred from homology"/>
<feature type="repeat" description="WD" evidence="4">
    <location>
        <begin position="640"/>
        <end position="681"/>
    </location>
</feature>
<evidence type="ECO:0000256" key="1">
    <source>
        <dbReference type="ARBA" id="ARBA00022574"/>
    </source>
</evidence>
<feature type="repeat" description="WD" evidence="4">
    <location>
        <begin position="103"/>
        <end position="136"/>
    </location>
</feature>
<dbReference type="GO" id="GO:0030490">
    <property type="term" value="P:maturation of SSU-rRNA"/>
    <property type="evidence" value="ECO:0007669"/>
    <property type="project" value="TreeGrafter"/>
</dbReference>
<dbReference type="InterPro" id="IPR020472">
    <property type="entry name" value="WD40_PAC1"/>
</dbReference>
<dbReference type="PROSITE" id="PS00678">
    <property type="entry name" value="WD_REPEATS_1"/>
    <property type="match status" value="3"/>
</dbReference>
<dbReference type="EMBL" id="HBUF01032468">
    <property type="protein sequence ID" value="CAG6615290.1"/>
    <property type="molecule type" value="Transcribed_RNA"/>
</dbReference>
<protein>
    <submittedName>
        <fullName evidence="7">WD repeat-containing protein 3</fullName>
    </submittedName>
</protein>
<dbReference type="PROSITE" id="PS50294">
    <property type="entry name" value="WD_REPEATS_REGION"/>
    <property type="match status" value="7"/>
</dbReference>
<feature type="repeat" description="WD" evidence="4">
    <location>
        <begin position="491"/>
        <end position="525"/>
    </location>
</feature>
<feature type="region of interest" description="Disordered" evidence="5">
    <location>
        <begin position="725"/>
        <end position="745"/>
    </location>
</feature>
<dbReference type="InterPro" id="IPR015943">
    <property type="entry name" value="WD40/YVTN_repeat-like_dom_sf"/>
</dbReference>
<dbReference type="InterPro" id="IPR001680">
    <property type="entry name" value="WD40_rpt"/>
</dbReference>
<dbReference type="GO" id="GO:0034388">
    <property type="term" value="C:Pwp2p-containing subcomplex of 90S preribosome"/>
    <property type="evidence" value="ECO:0007669"/>
    <property type="project" value="TreeGrafter"/>
</dbReference>
<dbReference type="InterPro" id="IPR036322">
    <property type="entry name" value="WD40_repeat_dom_sf"/>
</dbReference>
<dbReference type="AlphaFoldDB" id="A0A8D8LZD4"/>
<evidence type="ECO:0000313" key="7">
    <source>
        <dbReference type="EMBL" id="CAG6615288.1"/>
    </source>
</evidence>
<dbReference type="GO" id="GO:0032040">
    <property type="term" value="C:small-subunit processome"/>
    <property type="evidence" value="ECO:0007669"/>
    <property type="project" value="TreeGrafter"/>
</dbReference>
<feature type="repeat" description="WD" evidence="4">
    <location>
        <begin position="598"/>
        <end position="639"/>
    </location>
</feature>
<feature type="compositionally biased region" description="Acidic residues" evidence="5">
    <location>
        <begin position="725"/>
        <end position="737"/>
    </location>
</feature>
<dbReference type="PANTHER" id="PTHR19853:SF0">
    <property type="entry name" value="WD REPEAT-CONTAINING PROTEIN 3"/>
    <property type="match status" value="1"/>
</dbReference>
<evidence type="ECO:0000256" key="5">
    <source>
        <dbReference type="SAM" id="MobiDB-lite"/>
    </source>
</evidence>
<dbReference type="Pfam" id="PF25172">
    <property type="entry name" value="Beta-prop_WDR3_2nd"/>
    <property type="match status" value="1"/>
</dbReference>
<dbReference type="Pfam" id="PF25173">
    <property type="entry name" value="Beta-prop_WDR3_1st"/>
    <property type="match status" value="1"/>
</dbReference>
<organism evidence="7">
    <name type="scientific">Cacopsylla melanoneura</name>
    <dbReference type="NCBI Taxonomy" id="428564"/>
    <lineage>
        <taxon>Eukaryota</taxon>
        <taxon>Metazoa</taxon>
        <taxon>Ecdysozoa</taxon>
        <taxon>Arthropoda</taxon>
        <taxon>Hexapoda</taxon>
        <taxon>Insecta</taxon>
        <taxon>Pterygota</taxon>
        <taxon>Neoptera</taxon>
        <taxon>Paraneoptera</taxon>
        <taxon>Hemiptera</taxon>
        <taxon>Sternorrhyncha</taxon>
        <taxon>Psylloidea</taxon>
        <taxon>Psyllidae</taxon>
        <taxon>Psyllinae</taxon>
        <taxon>Cacopsylla</taxon>
    </lineage>
</organism>
<comment type="similarity">
    <text evidence="3">Belongs to the WD repeat WDR3/UTP12 family.</text>
</comment>
<dbReference type="InterPro" id="IPR019775">
    <property type="entry name" value="WD40_repeat_CS"/>
</dbReference>
<feature type="repeat" description="WD" evidence="4">
    <location>
        <begin position="189"/>
        <end position="230"/>
    </location>
</feature>
<reference evidence="7" key="1">
    <citation type="submission" date="2021-05" db="EMBL/GenBank/DDBJ databases">
        <authorList>
            <person name="Alioto T."/>
            <person name="Alioto T."/>
            <person name="Gomez Garrido J."/>
        </authorList>
    </citation>
    <scope>NUCLEOTIDE SEQUENCE</scope>
</reference>